<protein>
    <submittedName>
        <fullName evidence="2">Uncharacterized protein</fullName>
    </submittedName>
</protein>
<gene>
    <name evidence="2" type="ORF">MONBRDRAFT_12661</name>
</gene>
<reference evidence="2 3" key="1">
    <citation type="journal article" date="2008" name="Nature">
        <title>The genome of the choanoflagellate Monosiga brevicollis and the origin of metazoans.</title>
        <authorList>
            <consortium name="JGI Sequencing"/>
            <person name="King N."/>
            <person name="Westbrook M.J."/>
            <person name="Young S.L."/>
            <person name="Kuo A."/>
            <person name="Abedin M."/>
            <person name="Chapman J."/>
            <person name="Fairclough S."/>
            <person name="Hellsten U."/>
            <person name="Isogai Y."/>
            <person name="Letunic I."/>
            <person name="Marr M."/>
            <person name="Pincus D."/>
            <person name="Putnam N."/>
            <person name="Rokas A."/>
            <person name="Wright K.J."/>
            <person name="Zuzow R."/>
            <person name="Dirks W."/>
            <person name="Good M."/>
            <person name="Goodstein D."/>
            <person name="Lemons D."/>
            <person name="Li W."/>
            <person name="Lyons J.B."/>
            <person name="Morris A."/>
            <person name="Nichols S."/>
            <person name="Richter D.J."/>
            <person name="Salamov A."/>
            <person name="Bork P."/>
            <person name="Lim W.A."/>
            <person name="Manning G."/>
            <person name="Miller W.T."/>
            <person name="McGinnis W."/>
            <person name="Shapiro H."/>
            <person name="Tjian R."/>
            <person name="Grigoriev I.V."/>
            <person name="Rokhsar D."/>
        </authorList>
    </citation>
    <scope>NUCLEOTIDE SEQUENCE [LARGE SCALE GENOMIC DNA]</scope>
    <source>
        <strain evidence="3">MX1 / ATCC 50154</strain>
    </source>
</reference>
<dbReference type="RefSeq" id="XP_001750609.1">
    <property type="nucleotide sequence ID" value="XM_001750557.1"/>
</dbReference>
<dbReference type="AlphaFoldDB" id="A9VCY2"/>
<feature type="compositionally biased region" description="Basic residues" evidence="1">
    <location>
        <begin position="12"/>
        <end position="29"/>
    </location>
</feature>
<evidence type="ECO:0000256" key="1">
    <source>
        <dbReference type="SAM" id="MobiDB-lite"/>
    </source>
</evidence>
<feature type="compositionally biased region" description="Basic and acidic residues" evidence="1">
    <location>
        <begin position="44"/>
        <end position="67"/>
    </location>
</feature>
<keyword evidence="3" id="KW-1185">Reference proteome</keyword>
<sequence length="133" mass="14420">MAPKGAKAMGQQRKKAAGGKMATPKRGHASKSDREGPEQPEQAVSRRQEKTEHATSPEQAKRAKVDPEAAVSALEALHPDALPDYEKGADHVKFSAFQHLLSENTMKAIDVRSHRPGRASLAPWSLFSAAFEP</sequence>
<dbReference type="Proteomes" id="UP000001357">
    <property type="component" value="Unassembled WGS sequence"/>
</dbReference>
<accession>A9VCY2</accession>
<feature type="region of interest" description="Disordered" evidence="1">
    <location>
        <begin position="1"/>
        <end position="67"/>
    </location>
</feature>
<dbReference type="KEGG" id="mbr:MONBRDRAFT_12661"/>
<evidence type="ECO:0000313" key="3">
    <source>
        <dbReference type="Proteomes" id="UP000001357"/>
    </source>
</evidence>
<dbReference type="EMBL" id="CH991584">
    <property type="protein sequence ID" value="EDQ84582.1"/>
    <property type="molecule type" value="Genomic_DNA"/>
</dbReference>
<evidence type="ECO:0000313" key="2">
    <source>
        <dbReference type="EMBL" id="EDQ84582.1"/>
    </source>
</evidence>
<proteinExistence type="predicted"/>
<dbReference type="InParanoid" id="A9VCY2"/>
<dbReference type="GeneID" id="5895857"/>
<organism evidence="2 3">
    <name type="scientific">Monosiga brevicollis</name>
    <name type="common">Choanoflagellate</name>
    <dbReference type="NCBI Taxonomy" id="81824"/>
    <lineage>
        <taxon>Eukaryota</taxon>
        <taxon>Choanoflagellata</taxon>
        <taxon>Craspedida</taxon>
        <taxon>Salpingoecidae</taxon>
        <taxon>Monosiga</taxon>
    </lineage>
</organism>
<name>A9VCY2_MONBE</name>